<feature type="chain" id="PRO_5012845291" description="DUF6436 domain-containing protein" evidence="1">
    <location>
        <begin position="22"/>
        <end position="165"/>
    </location>
</feature>
<dbReference type="Proteomes" id="UP000192796">
    <property type="component" value="Unassembled WGS sequence"/>
</dbReference>
<protein>
    <recommendedName>
        <fullName evidence="2">DUF6436 domain-containing protein</fullName>
    </recommendedName>
</protein>
<dbReference type="AlphaFoldDB" id="A0A1V9FQV3"/>
<dbReference type="InterPro" id="IPR036249">
    <property type="entry name" value="Thioredoxin-like_sf"/>
</dbReference>
<organism evidence="3 4">
    <name type="scientific">Niastella vici</name>
    <dbReference type="NCBI Taxonomy" id="1703345"/>
    <lineage>
        <taxon>Bacteria</taxon>
        <taxon>Pseudomonadati</taxon>
        <taxon>Bacteroidota</taxon>
        <taxon>Chitinophagia</taxon>
        <taxon>Chitinophagales</taxon>
        <taxon>Chitinophagaceae</taxon>
        <taxon>Niastella</taxon>
    </lineage>
</organism>
<evidence type="ECO:0000256" key="1">
    <source>
        <dbReference type="SAM" id="SignalP"/>
    </source>
</evidence>
<dbReference type="STRING" id="1703345.A3860_32380"/>
<feature type="domain" description="DUF6436" evidence="2">
    <location>
        <begin position="24"/>
        <end position="161"/>
    </location>
</feature>
<proteinExistence type="predicted"/>
<sequence length="165" mass="18347">MKMMKALFIIAAIAGACLSFQAPPLKKATVYLFLQSQCPCIYNHKETFGSLIKTYQSKVSFTAVFTGRKETDKDMQQLISDLGWRLPYKKDKDHTLLRQLKPRVSTDCVLVDAKGKVLYVGAIDDGPLNMGAVKNFYLKDALEAYVNDRPVRVSSAKGIGCTLSD</sequence>
<dbReference type="InterPro" id="IPR045494">
    <property type="entry name" value="DUF6436"/>
</dbReference>
<dbReference type="PROSITE" id="PS51257">
    <property type="entry name" value="PROKAR_LIPOPROTEIN"/>
    <property type="match status" value="1"/>
</dbReference>
<reference evidence="3 4" key="1">
    <citation type="submission" date="2016-03" db="EMBL/GenBank/DDBJ databases">
        <title>Niastella vici sp. nov., isolated from farmland soil.</title>
        <authorList>
            <person name="Chen L."/>
            <person name="Wang D."/>
            <person name="Yang S."/>
            <person name="Wang G."/>
        </authorList>
    </citation>
    <scope>NUCLEOTIDE SEQUENCE [LARGE SCALE GENOMIC DNA]</scope>
    <source>
        <strain evidence="3 4">DJ57</strain>
    </source>
</reference>
<dbReference type="PANTHER" id="PTHR43640:SF1">
    <property type="entry name" value="THIOREDOXIN-DEPENDENT PEROXIREDOXIN"/>
    <property type="match status" value="1"/>
</dbReference>
<dbReference type="PANTHER" id="PTHR43640">
    <property type="entry name" value="OS07G0260300 PROTEIN"/>
    <property type="match status" value="1"/>
</dbReference>
<dbReference type="SUPFAM" id="SSF52833">
    <property type="entry name" value="Thioredoxin-like"/>
    <property type="match status" value="1"/>
</dbReference>
<comment type="caution">
    <text evidence="3">The sequence shown here is derived from an EMBL/GenBank/DDBJ whole genome shotgun (WGS) entry which is preliminary data.</text>
</comment>
<evidence type="ECO:0000313" key="3">
    <source>
        <dbReference type="EMBL" id="OQP60698.1"/>
    </source>
</evidence>
<dbReference type="Pfam" id="PF20029">
    <property type="entry name" value="DUF6436"/>
    <property type="match status" value="1"/>
</dbReference>
<gene>
    <name evidence="3" type="ORF">A3860_32380</name>
</gene>
<evidence type="ECO:0000313" key="4">
    <source>
        <dbReference type="Proteomes" id="UP000192796"/>
    </source>
</evidence>
<dbReference type="Gene3D" id="3.40.30.10">
    <property type="entry name" value="Glutaredoxin"/>
    <property type="match status" value="1"/>
</dbReference>
<keyword evidence="1" id="KW-0732">Signal</keyword>
<dbReference type="InterPro" id="IPR047262">
    <property type="entry name" value="PRX-like1"/>
</dbReference>
<dbReference type="EMBL" id="LVYD01000059">
    <property type="protein sequence ID" value="OQP60698.1"/>
    <property type="molecule type" value="Genomic_DNA"/>
</dbReference>
<keyword evidence="4" id="KW-1185">Reference proteome</keyword>
<name>A0A1V9FQV3_9BACT</name>
<accession>A0A1V9FQV3</accession>
<feature type="signal peptide" evidence="1">
    <location>
        <begin position="1"/>
        <end position="21"/>
    </location>
</feature>
<evidence type="ECO:0000259" key="2">
    <source>
        <dbReference type="Pfam" id="PF20029"/>
    </source>
</evidence>